<dbReference type="Proteomes" id="UP000727456">
    <property type="component" value="Unassembled WGS sequence"/>
</dbReference>
<dbReference type="InterPro" id="IPR029044">
    <property type="entry name" value="Nucleotide-diphossugar_trans"/>
</dbReference>
<comment type="similarity">
    <text evidence="1">Belongs to the glycosyltransferase 2 family.</text>
</comment>
<feature type="domain" description="Glycosyltransferase 2-like" evidence="4">
    <location>
        <begin position="12"/>
        <end position="114"/>
    </location>
</feature>
<evidence type="ECO:0000259" key="4">
    <source>
        <dbReference type="Pfam" id="PF00535"/>
    </source>
</evidence>
<dbReference type="SUPFAM" id="SSF53448">
    <property type="entry name" value="Nucleotide-diphospho-sugar transferases"/>
    <property type="match status" value="1"/>
</dbReference>
<dbReference type="PANTHER" id="PTHR43179:SF12">
    <property type="entry name" value="GALACTOFURANOSYLTRANSFERASE GLFT2"/>
    <property type="match status" value="1"/>
</dbReference>
<evidence type="ECO:0000313" key="5">
    <source>
        <dbReference type="EMBL" id="NIJ08075.1"/>
    </source>
</evidence>
<keyword evidence="6" id="KW-1185">Reference proteome</keyword>
<protein>
    <submittedName>
        <fullName evidence="5">GT2 family glycosyltransferase</fullName>
    </submittedName>
</protein>
<gene>
    <name evidence="5" type="ORF">FHS31_001685</name>
</gene>
<dbReference type="Gene3D" id="3.90.550.10">
    <property type="entry name" value="Spore Coat Polysaccharide Biosynthesis Protein SpsA, Chain A"/>
    <property type="match status" value="1"/>
</dbReference>
<dbReference type="Pfam" id="PF00535">
    <property type="entry name" value="Glycos_transf_2"/>
    <property type="match status" value="1"/>
</dbReference>
<evidence type="ECO:0000256" key="2">
    <source>
        <dbReference type="ARBA" id="ARBA00022676"/>
    </source>
</evidence>
<evidence type="ECO:0000313" key="6">
    <source>
        <dbReference type="Proteomes" id="UP000727456"/>
    </source>
</evidence>
<keyword evidence="2" id="KW-0328">Glycosyltransferase</keyword>
<reference evidence="5 6" key="1">
    <citation type="submission" date="2020-03" db="EMBL/GenBank/DDBJ databases">
        <title>Genomic Encyclopedia of Type Strains, Phase III (KMG-III): the genomes of soil and plant-associated and newly described type strains.</title>
        <authorList>
            <person name="Whitman W."/>
        </authorList>
    </citation>
    <scope>NUCLEOTIDE SEQUENCE [LARGE SCALE GENOMIC DNA]</scope>
    <source>
        <strain evidence="5 6">CECT 8804</strain>
    </source>
</reference>
<proteinExistence type="inferred from homology"/>
<keyword evidence="3" id="KW-0808">Transferase</keyword>
<dbReference type="PANTHER" id="PTHR43179">
    <property type="entry name" value="RHAMNOSYLTRANSFERASE WBBL"/>
    <property type="match status" value="1"/>
</dbReference>
<evidence type="ECO:0000256" key="1">
    <source>
        <dbReference type="ARBA" id="ARBA00006739"/>
    </source>
</evidence>
<dbReference type="RefSeq" id="WP_167072897.1">
    <property type="nucleotide sequence ID" value="NZ_JAAOZC010000003.1"/>
</dbReference>
<evidence type="ECO:0000256" key="3">
    <source>
        <dbReference type="ARBA" id="ARBA00022679"/>
    </source>
</evidence>
<sequence>MQARSDNQAVTAVIVTYGARERLVLTTLDAARAGGLDHAIVIDNGSATPIAPAAARFGDWVTVVRLDRNRGSAAGFAAGIEAALAAGYDRLLMLDDDNAVRTDTLPALIAAFDAIKQPGVPAAVLALRAGHGGQRLDHTQRGVTLAERDTAFGFHIADMAGKIARRLFKRGKETGAIPTMLPIPAAPYGGLLIDRETIERIGLPDERYGLYQDDHEYTIRILRQGGALMLVPGALIDDLEPSYNDALSGASSFARWLRGPSDFRVFYTFRNMAHLDRYRRGPTGPLFRANRALFLTILRAMALKEGRMARYRLLRRALADADREKLGIDPAFPLP</sequence>
<organism evidence="5 6">
    <name type="scientific">Sphingomonas vulcanisoli</name>
    <dbReference type="NCBI Taxonomy" id="1658060"/>
    <lineage>
        <taxon>Bacteria</taxon>
        <taxon>Pseudomonadati</taxon>
        <taxon>Pseudomonadota</taxon>
        <taxon>Alphaproteobacteria</taxon>
        <taxon>Sphingomonadales</taxon>
        <taxon>Sphingomonadaceae</taxon>
        <taxon>Sphingomonas</taxon>
    </lineage>
</organism>
<comment type="caution">
    <text evidence="5">The sequence shown here is derived from an EMBL/GenBank/DDBJ whole genome shotgun (WGS) entry which is preliminary data.</text>
</comment>
<dbReference type="InterPro" id="IPR001173">
    <property type="entry name" value="Glyco_trans_2-like"/>
</dbReference>
<name>A0ABX0TUC6_9SPHN</name>
<accession>A0ABX0TUC6</accession>
<dbReference type="EMBL" id="JAAOZC010000003">
    <property type="protein sequence ID" value="NIJ08075.1"/>
    <property type="molecule type" value="Genomic_DNA"/>
</dbReference>